<dbReference type="Proteomes" id="UP000789525">
    <property type="component" value="Unassembled WGS sequence"/>
</dbReference>
<protein>
    <submittedName>
        <fullName evidence="1">5815_t:CDS:1</fullName>
    </submittedName>
</protein>
<evidence type="ECO:0000313" key="1">
    <source>
        <dbReference type="EMBL" id="CAG8690819.1"/>
    </source>
</evidence>
<keyword evidence="2" id="KW-1185">Reference proteome</keyword>
<evidence type="ECO:0000313" key="2">
    <source>
        <dbReference type="Proteomes" id="UP000789525"/>
    </source>
</evidence>
<organism evidence="1 2">
    <name type="scientific">Acaulospora colombiana</name>
    <dbReference type="NCBI Taxonomy" id="27376"/>
    <lineage>
        <taxon>Eukaryota</taxon>
        <taxon>Fungi</taxon>
        <taxon>Fungi incertae sedis</taxon>
        <taxon>Mucoromycota</taxon>
        <taxon>Glomeromycotina</taxon>
        <taxon>Glomeromycetes</taxon>
        <taxon>Diversisporales</taxon>
        <taxon>Acaulosporaceae</taxon>
        <taxon>Acaulospora</taxon>
    </lineage>
</organism>
<name>A0ACA9P488_9GLOM</name>
<comment type="caution">
    <text evidence="1">The sequence shown here is derived from an EMBL/GenBank/DDBJ whole genome shotgun (WGS) entry which is preliminary data.</text>
</comment>
<sequence length="190" mass="22179">LKPQSLIDGSRVVNFNISHHGNWVVFVASENCLIGVDVVKVEKFVNQSIQQMFRTFENQFSEHELSSMATPHEEFYQLHMFYRYWCLKESYVKAVGVGLALNLKSIEFHLPDEENRHIISNGSEIINTKTSLYINNTLQREWKFEESYLDELHAVGIAYCASNNYDYLDIEVDRFDKIEPEVLLGYSKEL</sequence>
<accession>A0ACA9P488</accession>
<dbReference type="EMBL" id="CAJVPT010029432">
    <property type="protein sequence ID" value="CAG8690819.1"/>
    <property type="molecule type" value="Genomic_DNA"/>
</dbReference>
<feature type="non-terminal residue" evidence="1">
    <location>
        <position position="1"/>
    </location>
</feature>
<gene>
    <name evidence="1" type="ORF">ACOLOM_LOCUS9823</name>
</gene>
<proteinExistence type="predicted"/>
<reference evidence="1" key="1">
    <citation type="submission" date="2021-06" db="EMBL/GenBank/DDBJ databases">
        <authorList>
            <person name="Kallberg Y."/>
            <person name="Tangrot J."/>
            <person name="Rosling A."/>
        </authorList>
    </citation>
    <scope>NUCLEOTIDE SEQUENCE</scope>
    <source>
        <strain evidence="1">CL356</strain>
    </source>
</reference>